<feature type="chain" id="PRO_5004478224" evidence="1">
    <location>
        <begin position="21"/>
        <end position="171"/>
    </location>
</feature>
<reference evidence="2" key="1">
    <citation type="journal article" date="2013" name="Genome Announc.">
        <title>Draft Genome Sequence of Agarivorans albus Strain MKT 106T, an Agarolytic Marine Bacterium.</title>
        <authorList>
            <person name="Yasuike M."/>
            <person name="Nakamura Y."/>
            <person name="Kai W."/>
            <person name="Fujiwara A."/>
            <person name="Fukui Y."/>
            <person name="Satomi M."/>
            <person name="Sano M."/>
        </authorList>
    </citation>
    <scope>NUCLEOTIDE SEQUENCE [LARGE SCALE GENOMIC DNA]</scope>
</reference>
<feature type="signal peptide" evidence="1">
    <location>
        <begin position="1"/>
        <end position="20"/>
    </location>
</feature>
<comment type="caution">
    <text evidence="2">The sequence shown here is derived from an EMBL/GenBank/DDBJ whole genome shotgun (WGS) entry which is preliminary data.</text>
</comment>
<sequence>MRTLATMIGLLSTLSFQSWAFNSHLVETTPAEFINANAQINYQSYSTSKGKRPAGIRGLVGIVDGYAVLKLSCANDGSVSVKHNLLNGPSQHVSVDNQALKTTLSQVNYSLSSMEQVEQLKQGRYLLFSEQAITTGNLKLDRKAISLKGFTATYDRMQHLCTTGHFDLAMR</sequence>
<name>R9PFP3_AGAAL</name>
<dbReference type="Proteomes" id="UP000014461">
    <property type="component" value="Unassembled WGS sequence"/>
</dbReference>
<dbReference type="EMBL" id="BARX01000001">
    <property type="protein sequence ID" value="GAD00200.1"/>
    <property type="molecule type" value="Genomic_DNA"/>
</dbReference>
<evidence type="ECO:0000313" key="2">
    <source>
        <dbReference type="EMBL" id="GAD00200.1"/>
    </source>
</evidence>
<evidence type="ECO:0000313" key="3">
    <source>
        <dbReference type="Proteomes" id="UP000014461"/>
    </source>
</evidence>
<dbReference type="RefSeq" id="WP_016399968.1">
    <property type="nucleotide sequence ID" value="NZ_BARX01000001.1"/>
</dbReference>
<keyword evidence="1" id="KW-0732">Signal</keyword>
<protein>
    <submittedName>
        <fullName evidence="2">Uncharacterized protein</fullName>
    </submittedName>
</protein>
<gene>
    <name evidence="2" type="ORF">AALB_0280</name>
</gene>
<accession>R9PFP3</accession>
<proteinExistence type="predicted"/>
<organism evidence="2 3">
    <name type="scientific">Agarivorans albus MKT 106</name>
    <dbReference type="NCBI Taxonomy" id="1331007"/>
    <lineage>
        <taxon>Bacteria</taxon>
        <taxon>Pseudomonadati</taxon>
        <taxon>Pseudomonadota</taxon>
        <taxon>Gammaproteobacteria</taxon>
        <taxon>Alteromonadales</taxon>
        <taxon>Alteromonadaceae</taxon>
        <taxon>Agarivorans</taxon>
    </lineage>
</organism>
<dbReference type="AlphaFoldDB" id="R9PFP3"/>
<keyword evidence="3" id="KW-1185">Reference proteome</keyword>
<evidence type="ECO:0000256" key="1">
    <source>
        <dbReference type="SAM" id="SignalP"/>
    </source>
</evidence>